<evidence type="ECO:0008006" key="5">
    <source>
        <dbReference type="Google" id="ProtNLM"/>
    </source>
</evidence>
<reference evidence="4" key="1">
    <citation type="submission" date="2021-01" db="EMBL/GenBank/DDBJ databases">
        <authorList>
            <person name="Corre E."/>
            <person name="Pelletier E."/>
            <person name="Niang G."/>
            <person name="Scheremetjew M."/>
            <person name="Finn R."/>
            <person name="Kale V."/>
            <person name="Holt S."/>
            <person name="Cochrane G."/>
            <person name="Meng A."/>
            <person name="Brown T."/>
            <person name="Cohen L."/>
        </authorList>
    </citation>
    <scope>NUCLEOTIDE SEQUENCE</scope>
    <source>
        <strain evidence="4">CCMP3278</strain>
    </source>
</reference>
<dbReference type="GO" id="GO:0005794">
    <property type="term" value="C:Golgi apparatus"/>
    <property type="evidence" value="ECO:0007669"/>
    <property type="project" value="TreeGrafter"/>
</dbReference>
<protein>
    <recommendedName>
        <fullName evidence="5">Nucleotide-diphospho-sugar transferase domain-containing protein</fullName>
    </recommendedName>
</protein>
<feature type="transmembrane region" description="Helical" evidence="3">
    <location>
        <begin position="7"/>
        <end position="27"/>
    </location>
</feature>
<dbReference type="Pfam" id="PF01793">
    <property type="entry name" value="Glyco_transf_15"/>
    <property type="match status" value="1"/>
</dbReference>
<dbReference type="AlphaFoldDB" id="A0A7S0ZDT0"/>
<keyword evidence="3" id="KW-0472">Membrane</keyword>
<dbReference type="GO" id="GO:0000026">
    <property type="term" value="F:alpha-1,2-mannosyltransferase activity"/>
    <property type="evidence" value="ECO:0007669"/>
    <property type="project" value="TreeGrafter"/>
</dbReference>
<name>A0A7S0ZDT0_9RHOD</name>
<evidence type="ECO:0000256" key="1">
    <source>
        <dbReference type="ARBA" id="ARBA00007677"/>
    </source>
</evidence>
<dbReference type="PANTHER" id="PTHR31121">
    <property type="entry name" value="ALPHA-1,2 MANNOSYLTRANSFERASE KTR1"/>
    <property type="match status" value="1"/>
</dbReference>
<gene>
    <name evidence="4" type="ORF">TOLI1172_LOCUS3063</name>
</gene>
<sequence length="402" mass="45967">MNHSKFPLCTLIIITCSFVTISIILTFNSTFISSLRSTTSTHTNPFIPTPSTGNTTITPNYTVKGVFIYLTIDHKILPRNGKGVRQFELLLTALSNFDKMVSSPLNRKYPIMILHDGWASNQELSSKVLRAANESASLIRFAYMNVSIPDFFLKDPLRYKPQGTCIEAGASYRDMNRVFIRLMFEENSPLREFDYWMRLDTDILVTQKFNFDPFVVMKAGGFVFGYNLCNRQSGCLAGFKEFVENYVSKNQEIEITTVNGLDHIRKYTSFYGNVGVGDVKFFTSDRVLKYLRAIDENGGIYRERWGDQHVYFSVVMLFAHSNQTISMPKHFKVVHKGTNEIIGNPCNFNKGRIENGETFIVQYNETAMVISDEQGFKMLEEYGNIADVIMKYNSNITDVRIV</sequence>
<evidence type="ECO:0000256" key="2">
    <source>
        <dbReference type="ARBA" id="ARBA00022679"/>
    </source>
</evidence>
<dbReference type="PANTHER" id="PTHR31121:SF6">
    <property type="entry name" value="ALPHA-1,2 MANNOSYLTRANSFERASE KTR1"/>
    <property type="match status" value="1"/>
</dbReference>
<comment type="similarity">
    <text evidence="1">Belongs to the glycosyltransferase 15 family.</text>
</comment>
<dbReference type="SUPFAM" id="SSF53448">
    <property type="entry name" value="Nucleotide-diphospho-sugar transferases"/>
    <property type="match status" value="1"/>
</dbReference>
<keyword evidence="3" id="KW-0812">Transmembrane</keyword>
<dbReference type="GO" id="GO:0006487">
    <property type="term" value="P:protein N-linked glycosylation"/>
    <property type="evidence" value="ECO:0007669"/>
    <property type="project" value="TreeGrafter"/>
</dbReference>
<accession>A0A7S0ZDT0</accession>
<dbReference type="InterPro" id="IPR029044">
    <property type="entry name" value="Nucleotide-diphossugar_trans"/>
</dbReference>
<dbReference type="InterPro" id="IPR002685">
    <property type="entry name" value="Glyco_trans_15"/>
</dbReference>
<proteinExistence type="inferred from homology"/>
<dbReference type="Gene3D" id="3.90.550.10">
    <property type="entry name" value="Spore Coat Polysaccharide Biosynthesis Protein SpsA, Chain A"/>
    <property type="match status" value="1"/>
</dbReference>
<dbReference type="GO" id="GO:0016020">
    <property type="term" value="C:membrane"/>
    <property type="evidence" value="ECO:0007669"/>
    <property type="project" value="InterPro"/>
</dbReference>
<evidence type="ECO:0000256" key="3">
    <source>
        <dbReference type="SAM" id="Phobius"/>
    </source>
</evidence>
<keyword evidence="3" id="KW-1133">Transmembrane helix</keyword>
<dbReference type="EMBL" id="HBFP01004310">
    <property type="protein sequence ID" value="CAD8818674.1"/>
    <property type="molecule type" value="Transcribed_RNA"/>
</dbReference>
<dbReference type="GO" id="GO:0000032">
    <property type="term" value="P:cell wall mannoprotein biosynthetic process"/>
    <property type="evidence" value="ECO:0007669"/>
    <property type="project" value="TreeGrafter"/>
</dbReference>
<organism evidence="4">
    <name type="scientific">Timspurckia oligopyrenoides</name>
    <dbReference type="NCBI Taxonomy" id="708627"/>
    <lineage>
        <taxon>Eukaryota</taxon>
        <taxon>Rhodophyta</taxon>
        <taxon>Bangiophyceae</taxon>
        <taxon>Porphyridiales</taxon>
        <taxon>Porphyridiaceae</taxon>
        <taxon>Timspurckia</taxon>
    </lineage>
</organism>
<evidence type="ECO:0000313" key="4">
    <source>
        <dbReference type="EMBL" id="CAD8818674.1"/>
    </source>
</evidence>
<keyword evidence="2" id="KW-0808">Transferase</keyword>